<name>A0A6J4RFY7_9ACTN</name>
<dbReference type="EMBL" id="CADCVL010000150">
    <property type="protein sequence ID" value="CAA9472627.1"/>
    <property type="molecule type" value="Genomic_DNA"/>
</dbReference>
<accession>A0A6J4RFY7</accession>
<proteinExistence type="predicted"/>
<evidence type="ECO:0000313" key="1">
    <source>
        <dbReference type="EMBL" id="CAA9472627.1"/>
    </source>
</evidence>
<organism evidence="1">
    <name type="scientific">uncultured Solirubrobacteraceae bacterium</name>
    <dbReference type="NCBI Taxonomy" id="1162706"/>
    <lineage>
        <taxon>Bacteria</taxon>
        <taxon>Bacillati</taxon>
        <taxon>Actinomycetota</taxon>
        <taxon>Thermoleophilia</taxon>
        <taxon>Solirubrobacterales</taxon>
        <taxon>Solirubrobacteraceae</taxon>
        <taxon>environmental samples</taxon>
    </lineage>
</organism>
<gene>
    <name evidence="1" type="ORF">AVDCRST_MAG65-899</name>
</gene>
<protein>
    <submittedName>
        <fullName evidence="1">Uncharacterized protein</fullName>
    </submittedName>
</protein>
<sequence>MSAQVHDLTHPFRVELRRRRFRPALDLLPRLRQPAPSLWAADPFTGDCGGLRPELPHNSVRDEWAATARLHARHMA</sequence>
<reference evidence="1" key="1">
    <citation type="submission" date="2020-02" db="EMBL/GenBank/DDBJ databases">
        <authorList>
            <person name="Meier V. D."/>
        </authorList>
    </citation>
    <scope>NUCLEOTIDE SEQUENCE</scope>
    <source>
        <strain evidence="1">AVDCRST_MAG65</strain>
    </source>
</reference>
<dbReference type="AlphaFoldDB" id="A0A6J4RFY7"/>